<dbReference type="GO" id="GO:0043683">
    <property type="term" value="P:type IV pilus assembly"/>
    <property type="evidence" value="ECO:0007669"/>
    <property type="project" value="InterPro"/>
</dbReference>
<protein>
    <recommendedName>
        <fullName evidence="5">General secretion pathway protein M</fullName>
    </recommendedName>
</protein>
<gene>
    <name evidence="3" type="ORF">GF1_21650</name>
</gene>
<feature type="transmembrane region" description="Helical" evidence="2">
    <location>
        <begin position="12"/>
        <end position="32"/>
    </location>
</feature>
<name>A0A915U241_9BACT</name>
<dbReference type="RefSeq" id="WP_267926538.1">
    <property type="nucleotide sequence ID" value="NZ_AP024233.1"/>
</dbReference>
<reference evidence="3" key="1">
    <citation type="submission" date="2020-12" db="EMBL/GenBank/DDBJ databases">
        <title>Desulfobium dissulfuricans gen. nov., sp. nov., a novel mesophilic, sulfate-reducing bacterium isolated from a deep-sea hydrothermal vent.</title>
        <authorList>
            <person name="Hashimoto Y."/>
            <person name="Tame A."/>
            <person name="Sawayama S."/>
            <person name="Miyazaki J."/>
            <person name="Takai K."/>
            <person name="Nakagawa S."/>
        </authorList>
    </citation>
    <scope>NUCLEOTIDE SEQUENCE</scope>
    <source>
        <strain evidence="3">GF1</strain>
    </source>
</reference>
<keyword evidence="4" id="KW-1185">Reference proteome</keyword>
<keyword evidence="2" id="KW-0472">Membrane</keyword>
<evidence type="ECO:0000256" key="1">
    <source>
        <dbReference type="SAM" id="Coils"/>
    </source>
</evidence>
<dbReference type="AlphaFoldDB" id="A0A915U241"/>
<proteinExistence type="predicted"/>
<sequence>MALGRRDRTALMIGALAVGLFVLLQFVVFPLAEKQRRLERGIAVREKAVQEMRDMQKRYRQLHARANSLHARLEKRSPDFSLFSFLEKMAAMTGVKESIVYMKPSTIQGDGPFRQNMVEMKLQGITLQQLVDLLKMVEAPENIVAIKRITIQENKKEQGMLDVIMQVVTVERAAGTGG</sequence>
<organism evidence="3 4">
    <name type="scientific">Desulfolithobacter dissulfuricans</name>
    <dbReference type="NCBI Taxonomy" id="2795293"/>
    <lineage>
        <taxon>Bacteria</taxon>
        <taxon>Pseudomonadati</taxon>
        <taxon>Thermodesulfobacteriota</taxon>
        <taxon>Desulfobulbia</taxon>
        <taxon>Desulfobulbales</taxon>
        <taxon>Desulfobulbaceae</taxon>
        <taxon>Desulfolithobacter</taxon>
    </lineage>
</organism>
<keyword evidence="2" id="KW-0812">Transmembrane</keyword>
<dbReference type="InterPro" id="IPR007445">
    <property type="entry name" value="PilO"/>
</dbReference>
<dbReference type="InterPro" id="IPR014717">
    <property type="entry name" value="Transl_elong_EF1B/ribsomal_bS6"/>
</dbReference>
<feature type="coiled-coil region" evidence="1">
    <location>
        <begin position="45"/>
        <end position="72"/>
    </location>
</feature>
<evidence type="ECO:0000313" key="3">
    <source>
        <dbReference type="EMBL" id="BCO09789.1"/>
    </source>
</evidence>
<keyword evidence="1" id="KW-0175">Coiled coil</keyword>
<accession>A0A915U241</accession>
<keyword evidence="2" id="KW-1133">Transmembrane helix</keyword>
<evidence type="ECO:0000313" key="4">
    <source>
        <dbReference type="Proteomes" id="UP001063350"/>
    </source>
</evidence>
<evidence type="ECO:0008006" key="5">
    <source>
        <dbReference type="Google" id="ProtNLM"/>
    </source>
</evidence>
<dbReference type="Pfam" id="PF04350">
    <property type="entry name" value="PilO"/>
    <property type="match status" value="1"/>
</dbReference>
<evidence type="ECO:0000256" key="2">
    <source>
        <dbReference type="SAM" id="Phobius"/>
    </source>
</evidence>
<dbReference type="Proteomes" id="UP001063350">
    <property type="component" value="Chromosome"/>
</dbReference>
<dbReference type="EMBL" id="AP024233">
    <property type="protein sequence ID" value="BCO09789.1"/>
    <property type="molecule type" value="Genomic_DNA"/>
</dbReference>
<dbReference type="GO" id="GO:0043107">
    <property type="term" value="P:type IV pilus-dependent motility"/>
    <property type="evidence" value="ECO:0007669"/>
    <property type="project" value="InterPro"/>
</dbReference>
<dbReference type="Gene3D" id="3.30.70.60">
    <property type="match status" value="1"/>
</dbReference>
<dbReference type="KEGG" id="ddu:GF1_21650"/>